<dbReference type="EMBL" id="NBSK02000007">
    <property type="protein sequence ID" value="KAJ0196243.1"/>
    <property type="molecule type" value="Genomic_DNA"/>
</dbReference>
<evidence type="ECO:0000313" key="2">
    <source>
        <dbReference type="Proteomes" id="UP000235145"/>
    </source>
</evidence>
<dbReference type="AlphaFoldDB" id="A0A9R1UZ66"/>
<keyword evidence="2" id="KW-1185">Reference proteome</keyword>
<proteinExistence type="predicted"/>
<organism evidence="1 2">
    <name type="scientific">Lactuca sativa</name>
    <name type="common">Garden lettuce</name>
    <dbReference type="NCBI Taxonomy" id="4236"/>
    <lineage>
        <taxon>Eukaryota</taxon>
        <taxon>Viridiplantae</taxon>
        <taxon>Streptophyta</taxon>
        <taxon>Embryophyta</taxon>
        <taxon>Tracheophyta</taxon>
        <taxon>Spermatophyta</taxon>
        <taxon>Magnoliopsida</taxon>
        <taxon>eudicotyledons</taxon>
        <taxon>Gunneridae</taxon>
        <taxon>Pentapetalae</taxon>
        <taxon>asterids</taxon>
        <taxon>campanulids</taxon>
        <taxon>Asterales</taxon>
        <taxon>Asteraceae</taxon>
        <taxon>Cichorioideae</taxon>
        <taxon>Cichorieae</taxon>
        <taxon>Lactucinae</taxon>
        <taxon>Lactuca</taxon>
    </lineage>
</organism>
<gene>
    <name evidence="1" type="ORF">LSAT_V11C700354430</name>
</gene>
<dbReference type="Gene3D" id="3.80.10.10">
    <property type="entry name" value="Ribonuclease Inhibitor"/>
    <property type="match status" value="1"/>
</dbReference>
<reference evidence="1 2" key="1">
    <citation type="journal article" date="2017" name="Nat. Commun.">
        <title>Genome assembly with in vitro proximity ligation data and whole-genome triplication in lettuce.</title>
        <authorList>
            <person name="Reyes-Chin-Wo S."/>
            <person name="Wang Z."/>
            <person name="Yang X."/>
            <person name="Kozik A."/>
            <person name="Arikit S."/>
            <person name="Song C."/>
            <person name="Xia L."/>
            <person name="Froenicke L."/>
            <person name="Lavelle D.O."/>
            <person name="Truco M.J."/>
            <person name="Xia R."/>
            <person name="Zhu S."/>
            <person name="Xu C."/>
            <person name="Xu H."/>
            <person name="Xu X."/>
            <person name="Cox K."/>
            <person name="Korf I."/>
            <person name="Meyers B.C."/>
            <person name="Michelmore R.W."/>
        </authorList>
    </citation>
    <scope>NUCLEOTIDE SEQUENCE [LARGE SCALE GENOMIC DNA]</scope>
    <source>
        <strain evidence="2">cv. Salinas</strain>
        <tissue evidence="1">Seedlings</tissue>
    </source>
</reference>
<name>A0A9R1UZ66_LACSA</name>
<comment type="caution">
    <text evidence="1">The sequence shown here is derived from an EMBL/GenBank/DDBJ whole genome shotgun (WGS) entry which is preliminary data.</text>
</comment>
<evidence type="ECO:0000313" key="1">
    <source>
        <dbReference type="EMBL" id="KAJ0196243.1"/>
    </source>
</evidence>
<sequence>MCRCSKKLSREAVDIAPKTFHNGKCNGRRTVLMKLLKIRTLLGLALSGQIQMLEARRSLRGYVFMRKFICELEDNSSTFNDGSAKGGDLVKGGNNSGAQGSGLSRAVKRVPQLEKLHLTLIATDAEDIERIGRNCAQLRSFQTCQLTGMTCDDRAIAIANNMPELRHLKILNW</sequence>
<accession>A0A9R1UZ66</accession>
<protein>
    <submittedName>
        <fullName evidence="1">Uncharacterized protein</fullName>
    </submittedName>
</protein>
<dbReference type="InterPro" id="IPR032675">
    <property type="entry name" value="LRR_dom_sf"/>
</dbReference>
<dbReference type="Proteomes" id="UP000235145">
    <property type="component" value="Unassembled WGS sequence"/>
</dbReference>
<dbReference type="PANTHER" id="PTHR38926:SF2">
    <property type="entry name" value="F-BOX_LRR-REPEAT PROTEIN 21-RELATED"/>
    <property type="match status" value="1"/>
</dbReference>
<dbReference type="PANTHER" id="PTHR38926">
    <property type="entry name" value="F-BOX DOMAIN CONTAINING PROTEIN, EXPRESSED"/>
    <property type="match status" value="1"/>
</dbReference>